<keyword evidence="8 10" id="KW-0472">Membrane</keyword>
<evidence type="ECO:0000259" key="11">
    <source>
        <dbReference type="Pfam" id="PF00999"/>
    </source>
</evidence>
<feature type="transmembrane region" description="Helical" evidence="10">
    <location>
        <begin position="157"/>
        <end position="176"/>
    </location>
</feature>
<dbReference type="GO" id="GO:0005886">
    <property type="term" value="C:plasma membrane"/>
    <property type="evidence" value="ECO:0007669"/>
    <property type="project" value="UniProtKB-SubCell"/>
</dbReference>
<proteinExistence type="inferred from homology"/>
<feature type="transmembrane region" description="Helical" evidence="10">
    <location>
        <begin position="6"/>
        <end position="24"/>
    </location>
</feature>
<dbReference type="RefSeq" id="WP_016354813.1">
    <property type="nucleotide sequence ID" value="NC_021294.1"/>
</dbReference>
<evidence type="ECO:0000256" key="2">
    <source>
        <dbReference type="ARBA" id="ARBA00022448"/>
    </source>
</evidence>
<keyword evidence="13" id="KW-1185">Reference proteome</keyword>
<dbReference type="Gene3D" id="6.10.140.1330">
    <property type="match status" value="1"/>
</dbReference>
<feature type="domain" description="Cation/H+ exchanger transmembrane" evidence="11">
    <location>
        <begin position="13"/>
        <end position="412"/>
    </location>
</feature>
<dbReference type="GO" id="GO:0015385">
    <property type="term" value="F:sodium:proton antiporter activity"/>
    <property type="evidence" value="ECO:0007669"/>
    <property type="project" value="InterPro"/>
</dbReference>
<dbReference type="GO" id="GO:0098719">
    <property type="term" value="P:sodium ion import across plasma membrane"/>
    <property type="evidence" value="ECO:0007669"/>
    <property type="project" value="TreeGrafter"/>
</dbReference>
<name>R4WLC9_9BURK</name>
<sequence>MHAATAFNLVLVSLIAIIALEVLARRLRLPPAAALLVGGVAMAFVPGLPPVELDPELVLVVFLPPLLMYGAYFFVWDDFKRNLSGILLLAIGAVAFTTFVVGVAVHLVVPELPWAACFALGAVVSPPDAVAAKAVLERVALPRRLMVLLEGESLLNDAAGLVLFRFALVAAMSGVFSAPRAVASFAGLAIGGIVVGIVAGFIAVKIMRALEDDYLVITTSMLTSWVSYVAGETLGVSSVIATVTCGMVVGWHQHEVFTAAQRMRGTAFWQVVVFVLEALVFVLIGLSLRGIAIRLGGVGDAFSLLGPATLAVIAVVILSRFVWVFGTEAVKWIAWVATGRKQADGEARSIAPDWRAATVVSWAGMRGVVTLAVALSLPETMPGRDLILFAGFAVILVTVLLQGATIGPLIAWLSLASGHERSARHLSEPQAWGRLEDAQLSAIQPLVHDADGNVIHPRLLEQYTYRATLTKRFQDVEDFPADARHAHYDVVLAAIAAGRAELLRLHRAGQIHDELLHSMEHDLDLQEIIALHSRG</sequence>
<dbReference type="KEGG" id="buo:BRPE64_BCDS07220"/>
<accession>R4WLC9</accession>
<feature type="transmembrane region" description="Helical" evidence="10">
    <location>
        <begin position="386"/>
        <end position="415"/>
    </location>
</feature>
<evidence type="ECO:0000256" key="8">
    <source>
        <dbReference type="ARBA" id="ARBA00023136"/>
    </source>
</evidence>
<keyword evidence="10" id="KW-0997">Cell inner membrane</keyword>
<feature type="transmembrane region" description="Helical" evidence="10">
    <location>
        <begin position="87"/>
        <end position="107"/>
    </location>
</feature>
<evidence type="ECO:0000313" key="13">
    <source>
        <dbReference type="Proteomes" id="UP000013966"/>
    </source>
</evidence>
<evidence type="ECO:0000256" key="7">
    <source>
        <dbReference type="ARBA" id="ARBA00023065"/>
    </source>
</evidence>
<dbReference type="Proteomes" id="UP000013966">
    <property type="component" value="Chromosome 2"/>
</dbReference>
<feature type="transmembrane region" description="Helical" evidence="10">
    <location>
        <begin position="271"/>
        <end position="292"/>
    </location>
</feature>
<dbReference type="STRING" id="758793.BRPE64_BCDS07220"/>
<gene>
    <name evidence="12" type="ORF">BRPE64_BCDS07220</name>
</gene>
<dbReference type="EMBL" id="AP013059">
    <property type="protein sequence ID" value="BAN25383.1"/>
    <property type="molecule type" value="Genomic_DNA"/>
</dbReference>
<dbReference type="AlphaFoldDB" id="R4WLC9"/>
<feature type="transmembrane region" description="Helical" evidence="10">
    <location>
        <begin position="182"/>
        <end position="204"/>
    </location>
</feature>
<evidence type="ECO:0000256" key="4">
    <source>
        <dbReference type="ARBA" id="ARBA00022692"/>
    </source>
</evidence>
<dbReference type="InterPro" id="IPR006153">
    <property type="entry name" value="Cation/H_exchanger_TM"/>
</dbReference>
<dbReference type="OrthoDB" id="9809206at2"/>
<evidence type="ECO:0000256" key="9">
    <source>
        <dbReference type="ARBA" id="ARBA00023201"/>
    </source>
</evidence>
<reference evidence="12 13" key="2">
    <citation type="journal article" date="2018" name="Int. J. Syst. Evol. Microbiol.">
        <title>Burkholderia insecticola sp. nov., a gut symbiotic bacterium of the bean bug Riptortus pedestris.</title>
        <authorList>
            <person name="Takeshita K."/>
            <person name="Tamaki H."/>
            <person name="Ohbayashi T."/>
            <person name="Meng X.-Y."/>
            <person name="Sone T."/>
            <person name="Mitani Y."/>
            <person name="Peeters C."/>
            <person name="Kikuchi Y."/>
            <person name="Vandamme P."/>
        </authorList>
    </citation>
    <scope>NUCLEOTIDE SEQUENCE [LARGE SCALE GENOMIC DNA]</scope>
    <source>
        <strain evidence="12">RPE64</strain>
    </source>
</reference>
<evidence type="ECO:0000256" key="1">
    <source>
        <dbReference type="ARBA" id="ARBA00004651"/>
    </source>
</evidence>
<protein>
    <submittedName>
        <fullName evidence="12">Na+/H+ antiporter</fullName>
    </submittedName>
</protein>
<comment type="similarity">
    <text evidence="10">Belongs to the monovalent cation:proton antiporter 1 (CPA1) transporter (TC 2.A.36) family.</text>
</comment>
<dbReference type="NCBIfam" id="TIGR00831">
    <property type="entry name" value="a_cpa1"/>
    <property type="match status" value="1"/>
</dbReference>
<evidence type="ECO:0000256" key="3">
    <source>
        <dbReference type="ARBA" id="ARBA00022475"/>
    </source>
</evidence>
<reference evidence="12 13" key="1">
    <citation type="journal article" date="2013" name="Genome Announc.">
        <title>Complete Genome Sequence of Burkholderia sp. Strain RPE64, Bacterial Symbiont of the Bean Bug Riptortus pedestris.</title>
        <authorList>
            <person name="Shibata T.F."/>
            <person name="Maeda T."/>
            <person name="Nikoh N."/>
            <person name="Yamaguchi K."/>
            <person name="Oshima K."/>
            <person name="Hattori M."/>
            <person name="Nishiyama T."/>
            <person name="Hasebe M."/>
            <person name="Fukatsu T."/>
            <person name="Kikuchi Y."/>
            <person name="Shigenobu S."/>
        </authorList>
    </citation>
    <scope>NUCLEOTIDE SEQUENCE [LARGE SCALE GENOMIC DNA]</scope>
</reference>
<keyword evidence="7 10" id="KW-0406">Ion transport</keyword>
<keyword evidence="2 10" id="KW-0813">Transport</keyword>
<evidence type="ECO:0000256" key="10">
    <source>
        <dbReference type="RuleBase" id="RU366002"/>
    </source>
</evidence>
<comment type="subcellular location">
    <subcellularLocation>
        <location evidence="10">Cell inner membrane</location>
        <topology evidence="10">Multi-pass membrane protein</topology>
    </subcellularLocation>
    <subcellularLocation>
        <location evidence="1">Cell membrane</location>
        <topology evidence="1">Multi-pass membrane protein</topology>
    </subcellularLocation>
</comment>
<feature type="transmembrane region" description="Helical" evidence="10">
    <location>
        <begin position="304"/>
        <end position="325"/>
    </location>
</feature>
<evidence type="ECO:0000256" key="5">
    <source>
        <dbReference type="ARBA" id="ARBA00022989"/>
    </source>
</evidence>
<dbReference type="GO" id="GO:0015386">
    <property type="term" value="F:potassium:proton antiporter activity"/>
    <property type="evidence" value="ECO:0007669"/>
    <property type="project" value="TreeGrafter"/>
</dbReference>
<feature type="transmembrane region" description="Helical" evidence="10">
    <location>
        <begin position="31"/>
        <end position="51"/>
    </location>
</feature>
<evidence type="ECO:0000256" key="6">
    <source>
        <dbReference type="ARBA" id="ARBA00023053"/>
    </source>
</evidence>
<dbReference type="InterPro" id="IPR004705">
    <property type="entry name" value="Cation/H_exchanger_CPA1_bac"/>
</dbReference>
<dbReference type="PANTHER" id="PTHR10110">
    <property type="entry name" value="SODIUM/HYDROGEN EXCHANGER"/>
    <property type="match status" value="1"/>
</dbReference>
<dbReference type="InterPro" id="IPR018422">
    <property type="entry name" value="Cation/H_exchanger_CPA1"/>
</dbReference>
<keyword evidence="4 10" id="KW-0812">Transmembrane</keyword>
<dbReference type="PANTHER" id="PTHR10110:SF86">
    <property type="entry name" value="SODIUM_HYDROGEN EXCHANGER 7"/>
    <property type="match status" value="1"/>
</dbReference>
<keyword evidence="5 10" id="KW-1133">Transmembrane helix</keyword>
<comment type="caution">
    <text evidence="10">Lacks conserved residue(s) required for the propagation of feature annotation.</text>
</comment>
<organism evidence="12 13">
    <name type="scientific">Caballeronia insecticola</name>
    <dbReference type="NCBI Taxonomy" id="758793"/>
    <lineage>
        <taxon>Bacteria</taxon>
        <taxon>Pseudomonadati</taxon>
        <taxon>Pseudomonadota</taxon>
        <taxon>Betaproteobacteria</taxon>
        <taxon>Burkholderiales</taxon>
        <taxon>Burkholderiaceae</taxon>
        <taxon>Caballeronia</taxon>
    </lineage>
</organism>
<keyword evidence="6 10" id="KW-0915">Sodium</keyword>
<comment type="function">
    <text evidence="10">Na(+)/H(+) antiporter that extrudes sodium in exchange for external protons.</text>
</comment>
<keyword evidence="10" id="KW-0050">Antiport</keyword>
<keyword evidence="3" id="KW-1003">Cell membrane</keyword>
<dbReference type="PATRIC" id="fig|758793.3.peg.3630"/>
<dbReference type="HOGENOM" id="CLU_005912_8_2_4"/>
<keyword evidence="9 10" id="KW-0739">Sodium transport</keyword>
<feature type="transmembrane region" description="Helical" evidence="10">
    <location>
        <begin position="57"/>
        <end position="75"/>
    </location>
</feature>
<feature type="transmembrane region" description="Helical" evidence="10">
    <location>
        <begin position="225"/>
        <end position="251"/>
    </location>
</feature>
<dbReference type="GO" id="GO:0051453">
    <property type="term" value="P:regulation of intracellular pH"/>
    <property type="evidence" value="ECO:0007669"/>
    <property type="project" value="TreeGrafter"/>
</dbReference>
<evidence type="ECO:0000313" key="12">
    <source>
        <dbReference type="EMBL" id="BAN25383.1"/>
    </source>
</evidence>
<dbReference type="Pfam" id="PF00999">
    <property type="entry name" value="Na_H_Exchanger"/>
    <property type="match status" value="1"/>
</dbReference>